<comment type="caution">
    <text evidence="9">The sequence shown here is derived from an EMBL/GenBank/DDBJ whole genome shotgun (WGS) entry which is preliminary data.</text>
</comment>
<dbReference type="Proteomes" id="UP000070539">
    <property type="component" value="Unassembled WGS sequence"/>
</dbReference>
<evidence type="ECO:0000313" key="10">
    <source>
        <dbReference type="Proteomes" id="UP000070539"/>
    </source>
</evidence>
<keyword evidence="2" id="KW-0673">Quorum sensing</keyword>
<dbReference type="InterPro" id="IPR006741">
    <property type="entry name" value="AgrB"/>
</dbReference>
<dbReference type="GO" id="GO:0006508">
    <property type="term" value="P:proteolysis"/>
    <property type="evidence" value="ECO:0007669"/>
    <property type="project" value="UniProtKB-KW"/>
</dbReference>
<keyword evidence="1" id="KW-1003">Cell membrane</keyword>
<organism evidence="9 10">
    <name type="scientific">Anaerotignum neopropionicum</name>
    <dbReference type="NCBI Taxonomy" id="36847"/>
    <lineage>
        <taxon>Bacteria</taxon>
        <taxon>Bacillati</taxon>
        <taxon>Bacillota</taxon>
        <taxon>Clostridia</taxon>
        <taxon>Lachnospirales</taxon>
        <taxon>Anaerotignaceae</taxon>
        <taxon>Anaerotignum</taxon>
    </lineage>
</organism>
<evidence type="ECO:0000256" key="5">
    <source>
        <dbReference type="ARBA" id="ARBA00022801"/>
    </source>
</evidence>
<evidence type="ECO:0000256" key="1">
    <source>
        <dbReference type="ARBA" id="ARBA00022475"/>
    </source>
</evidence>
<keyword evidence="6 8" id="KW-1133">Transmembrane helix</keyword>
<dbReference type="GO" id="GO:0009372">
    <property type="term" value="P:quorum sensing"/>
    <property type="evidence" value="ECO:0007669"/>
    <property type="project" value="UniProtKB-KW"/>
</dbReference>
<dbReference type="GO" id="GO:0008233">
    <property type="term" value="F:peptidase activity"/>
    <property type="evidence" value="ECO:0007669"/>
    <property type="project" value="UniProtKB-KW"/>
</dbReference>
<feature type="transmembrane region" description="Helical" evidence="8">
    <location>
        <begin position="168"/>
        <end position="191"/>
    </location>
</feature>
<dbReference type="AlphaFoldDB" id="A0A136WGP6"/>
<accession>A0A136WGP6</accession>
<evidence type="ECO:0000256" key="7">
    <source>
        <dbReference type="ARBA" id="ARBA00023136"/>
    </source>
</evidence>
<protein>
    <submittedName>
        <fullName evidence="9">Accessory regulator protein B</fullName>
    </submittedName>
</protein>
<name>A0A136WGP6_9FIRM</name>
<feature type="transmembrane region" description="Helical" evidence="8">
    <location>
        <begin position="145"/>
        <end position="162"/>
    </location>
</feature>
<evidence type="ECO:0000313" key="9">
    <source>
        <dbReference type="EMBL" id="KXL53736.1"/>
    </source>
</evidence>
<dbReference type="OrthoDB" id="9815055at2"/>
<evidence type="ECO:0000256" key="2">
    <source>
        <dbReference type="ARBA" id="ARBA00022654"/>
    </source>
</evidence>
<keyword evidence="3" id="KW-0645">Protease</keyword>
<feature type="transmembrane region" description="Helical" evidence="8">
    <location>
        <begin position="79"/>
        <end position="101"/>
    </location>
</feature>
<dbReference type="STRING" id="36847.CLNEO_09620"/>
<dbReference type="GO" id="GO:0016020">
    <property type="term" value="C:membrane"/>
    <property type="evidence" value="ECO:0007669"/>
    <property type="project" value="InterPro"/>
</dbReference>
<gene>
    <name evidence="9" type="primary">agrB_1</name>
    <name evidence="9" type="ORF">CLNEO_09620</name>
</gene>
<feature type="transmembrane region" description="Helical" evidence="8">
    <location>
        <begin position="49"/>
        <end position="67"/>
    </location>
</feature>
<keyword evidence="7 8" id="KW-0472">Membrane</keyword>
<keyword evidence="10" id="KW-1185">Reference proteome</keyword>
<dbReference type="Pfam" id="PF04647">
    <property type="entry name" value="AgrB"/>
    <property type="match status" value="1"/>
</dbReference>
<evidence type="ECO:0000256" key="6">
    <source>
        <dbReference type="ARBA" id="ARBA00022989"/>
    </source>
</evidence>
<feature type="transmembrane region" description="Helical" evidence="8">
    <location>
        <begin position="107"/>
        <end position="124"/>
    </location>
</feature>
<evidence type="ECO:0000256" key="3">
    <source>
        <dbReference type="ARBA" id="ARBA00022670"/>
    </source>
</evidence>
<proteinExistence type="predicted"/>
<sequence>MFKKQMEKLTNALIKNGASKAENKEIIVYGLCSAIEIGFNIITTLVLGFLFGLVLEGIIFLISYAFLRTYVGGYHCEKAINCYFMSCGIIALVLAAVEFTPGENTKLISIGILAISVPFILKVAPVESTHKPLDSAERKYYRKKTIIHLMIECFTIIVLFLVGIYNVAYVICLCIMITALLVFFQMIQMFLKNNRNNS</sequence>
<keyword evidence="5" id="KW-0378">Hydrolase</keyword>
<reference evidence="9 10" key="1">
    <citation type="submission" date="2016-01" db="EMBL/GenBank/DDBJ databases">
        <title>Genome sequence of Clostridium neopropionicum X4, DSM-3847.</title>
        <authorList>
            <person name="Poehlein A."/>
            <person name="Beck M.H."/>
            <person name="Bengelsdorf F.R."/>
            <person name="Daniel R."/>
            <person name="Duerre P."/>
        </authorList>
    </citation>
    <scope>NUCLEOTIDE SEQUENCE [LARGE SCALE GENOMIC DNA]</scope>
    <source>
        <strain evidence="9 10">DSM-3847</strain>
    </source>
</reference>
<dbReference type="EMBL" id="LRVM01000002">
    <property type="protein sequence ID" value="KXL53736.1"/>
    <property type="molecule type" value="Genomic_DNA"/>
</dbReference>
<evidence type="ECO:0000256" key="8">
    <source>
        <dbReference type="SAM" id="Phobius"/>
    </source>
</evidence>
<dbReference type="SMART" id="SM00793">
    <property type="entry name" value="AgrB"/>
    <property type="match status" value="1"/>
</dbReference>
<evidence type="ECO:0000256" key="4">
    <source>
        <dbReference type="ARBA" id="ARBA00022692"/>
    </source>
</evidence>
<keyword evidence="4 8" id="KW-0812">Transmembrane</keyword>